<reference evidence="1 2" key="2">
    <citation type="submission" date="2016-08" db="EMBL/GenBank/DDBJ databases">
        <title>Pervasive Adenine N6-methylation of Active Genes in Fungi.</title>
        <authorList>
            <consortium name="DOE Joint Genome Institute"/>
            <person name="Mondo S.J."/>
            <person name="Dannebaum R.O."/>
            <person name="Kuo R.C."/>
            <person name="Labutti K."/>
            <person name="Haridas S."/>
            <person name="Kuo A."/>
            <person name="Salamov A."/>
            <person name="Ahrendt S.R."/>
            <person name="Lipzen A."/>
            <person name="Sullivan W."/>
            <person name="Andreopoulos W.B."/>
            <person name="Clum A."/>
            <person name="Lindquist E."/>
            <person name="Daum C."/>
            <person name="Ramamoorthy G.K."/>
            <person name="Gryganskyi A."/>
            <person name="Culley D."/>
            <person name="Magnuson J.K."/>
            <person name="James T.Y."/>
            <person name="O'Malley M.A."/>
            <person name="Stajich J.E."/>
            <person name="Spatafora J.W."/>
            <person name="Visel A."/>
            <person name="Grigoriev I.V."/>
        </authorList>
    </citation>
    <scope>NUCLEOTIDE SEQUENCE [LARGE SCALE GENOMIC DNA]</scope>
    <source>
        <strain evidence="2">finn</strain>
    </source>
</reference>
<name>A0A1Y1UX47_9FUNG</name>
<dbReference type="PANTHER" id="PTHR12224:SF0">
    <property type="entry name" value="BETA-1,4-MANNOSYL-GLYCOPROTEIN 4-BETA-N-ACETYLGLUCOSAMINYLTRANSFERASE"/>
    <property type="match status" value="1"/>
</dbReference>
<organism evidence="1 2">
    <name type="scientific">Piromyces finnis</name>
    <dbReference type="NCBI Taxonomy" id="1754191"/>
    <lineage>
        <taxon>Eukaryota</taxon>
        <taxon>Fungi</taxon>
        <taxon>Fungi incertae sedis</taxon>
        <taxon>Chytridiomycota</taxon>
        <taxon>Chytridiomycota incertae sedis</taxon>
        <taxon>Neocallimastigomycetes</taxon>
        <taxon>Neocallimastigales</taxon>
        <taxon>Neocallimastigaceae</taxon>
        <taxon>Piromyces</taxon>
    </lineage>
</organism>
<reference evidence="1 2" key="1">
    <citation type="submission" date="2016-08" db="EMBL/GenBank/DDBJ databases">
        <title>Genomes of anaerobic fungi encode conserved fungal cellulosomes for biomass hydrolysis.</title>
        <authorList>
            <consortium name="DOE Joint Genome Institute"/>
            <person name="Haitjema C.H."/>
            <person name="Gilmore S.P."/>
            <person name="Henske J.K."/>
            <person name="Solomon K.V."/>
            <person name="De Groot R."/>
            <person name="Kuo A."/>
            <person name="Mondo S.J."/>
            <person name="Salamov A.A."/>
            <person name="Labutti K."/>
            <person name="Zhao Z."/>
            <person name="Chiniquy J."/>
            <person name="Barry K."/>
            <person name="Brewer H.M."/>
            <person name="Purvine S.O."/>
            <person name="Wright A.T."/>
            <person name="Boxma B."/>
            <person name="Van Alen T."/>
            <person name="Hackstein J.H."/>
            <person name="Baker S.E."/>
            <person name="Grigoriev I.V."/>
            <person name="O'Malley M.A."/>
        </authorList>
    </citation>
    <scope>NUCLEOTIDE SEQUENCE [LARGE SCALE GENOMIC DNA]</scope>
    <source>
        <strain evidence="2">finn</strain>
    </source>
</reference>
<evidence type="ECO:0000313" key="1">
    <source>
        <dbReference type="EMBL" id="ORX42214.1"/>
    </source>
</evidence>
<dbReference type="Proteomes" id="UP000193719">
    <property type="component" value="Unassembled WGS sequence"/>
</dbReference>
<dbReference type="Pfam" id="PF04724">
    <property type="entry name" value="Glyco_transf_17"/>
    <property type="match status" value="1"/>
</dbReference>
<dbReference type="GO" id="GO:0006044">
    <property type="term" value="P:N-acetylglucosamine metabolic process"/>
    <property type="evidence" value="ECO:0007669"/>
    <property type="project" value="TreeGrafter"/>
</dbReference>
<dbReference type="STRING" id="1754191.A0A1Y1UX47"/>
<evidence type="ECO:0000313" key="2">
    <source>
        <dbReference type="Proteomes" id="UP000193719"/>
    </source>
</evidence>
<sequence length="666" mass="79198">MKYISKNEEYILINDTDDKTPFLEKKNKNKENVKFIDEENGFVFSKGKPRIDKYGIDLNAYILQGIYSIGFDEDPYKKIEDWSLYTPPCPNMKPVIHSDYVMNPDCESSSLQFYNYNNYKMPVSLRLNSISNQIEKFKEWKKNNNTNPYYGDQNYKQLLSDEYHPYDYGYKEDNTNNDVDDVEYYNKLVKSRMDEVPDPRRRRLFSFILFNTEFDLLDLYLSEYYNIVDYFVIYEANSTFSGHPKPLYFTRTLLETDRYDKYKDKLIPLPCEIIVNEDNGRGTGFPKEHLARRAVIEKGLMSVQARHGDIFMHGDLDEMAKPHILTRLKKCGGWEHLQAGIGGGPKSFKYENAETYLNNDNMNIEMTQKGEYNIDYTNEITLGFLSWFYDENSRKGTVCHPNIVIFDARRSLGQLNDYDNYHSHNITKEKRSNNDPLLDPNFNPYQGYTYSVHHTDKKIGKGFLAETIRFDTSKIRDMEKNDRPMLWNGGWHMSSFLPTIDQFYNKIKSYSHYDTFSGNEEKDKKKIISRIKQHLYIFGKSKKYYDNKPLLPTSYINGYDYNFNYTFWKDNSRNYTKNKKFVKYVRDLEKEIPAHVWKNPICYSYMLDRDYGFEKKLWWQEVPKESWNTINIETLSPSILKKITPKIISKEFQTEMFDTMSKENNL</sequence>
<dbReference type="PANTHER" id="PTHR12224">
    <property type="entry name" value="BETA-1,4-MANNOSYL-GLYCOPROTEIN BETA-1,4-N-ACETYLGLUCOSAMINYL-TRANSFERASE"/>
    <property type="match status" value="1"/>
</dbReference>
<protein>
    <recommendedName>
        <fullName evidence="3">Glycosyltransferase family 17 protein</fullName>
    </recommendedName>
</protein>
<dbReference type="GO" id="GO:0003830">
    <property type="term" value="F:beta-1,4-mannosylglycoprotein 4-beta-N-acetylglucosaminyltransferase activity"/>
    <property type="evidence" value="ECO:0007669"/>
    <property type="project" value="InterPro"/>
</dbReference>
<comment type="caution">
    <text evidence="1">The sequence shown here is derived from an EMBL/GenBank/DDBJ whole genome shotgun (WGS) entry which is preliminary data.</text>
</comment>
<dbReference type="AlphaFoldDB" id="A0A1Y1UX47"/>
<evidence type="ECO:0008006" key="3">
    <source>
        <dbReference type="Google" id="ProtNLM"/>
    </source>
</evidence>
<dbReference type="OrthoDB" id="6474464at2759"/>
<dbReference type="EMBL" id="MCFH01000069">
    <property type="protein sequence ID" value="ORX42214.1"/>
    <property type="molecule type" value="Genomic_DNA"/>
</dbReference>
<keyword evidence="2" id="KW-1185">Reference proteome</keyword>
<dbReference type="GO" id="GO:0016020">
    <property type="term" value="C:membrane"/>
    <property type="evidence" value="ECO:0007669"/>
    <property type="project" value="InterPro"/>
</dbReference>
<gene>
    <name evidence="1" type="ORF">BCR36DRAFT_416224</name>
</gene>
<dbReference type="InterPro" id="IPR006813">
    <property type="entry name" value="Glyco_trans_17"/>
</dbReference>
<accession>A0A1Y1UX47</accession>
<proteinExistence type="predicted"/>